<feature type="chain" id="PRO_5038814988" description="Lipoprotein" evidence="1">
    <location>
        <begin position="23"/>
        <end position="36"/>
    </location>
</feature>
<dbReference type="AlphaFoldDB" id="A0A2T4ZA38"/>
<gene>
    <name evidence="2" type="ORF">C8J48_1348</name>
</gene>
<dbReference type="EMBL" id="PZZP01000001">
    <property type="protein sequence ID" value="PTM58758.1"/>
    <property type="molecule type" value="Genomic_DNA"/>
</dbReference>
<keyword evidence="3" id="KW-1185">Reference proteome</keyword>
<reference evidence="2 3" key="1">
    <citation type="submission" date="2018-04" db="EMBL/GenBank/DDBJ databases">
        <title>Genomic Encyclopedia of Archaeal and Bacterial Type Strains, Phase II (KMG-II): from individual species to whole genera.</title>
        <authorList>
            <person name="Goeker M."/>
        </authorList>
    </citation>
    <scope>NUCLEOTIDE SEQUENCE [LARGE SCALE GENOMIC DNA]</scope>
    <source>
        <strain evidence="2 3">DSM 45169</strain>
    </source>
</reference>
<evidence type="ECO:0000313" key="3">
    <source>
        <dbReference type="Proteomes" id="UP000241639"/>
    </source>
</evidence>
<evidence type="ECO:0000256" key="1">
    <source>
        <dbReference type="SAM" id="SignalP"/>
    </source>
</evidence>
<accession>A0A2T4ZA38</accession>
<organism evidence="2 3">
    <name type="scientific">Desmospora activa DSM 45169</name>
    <dbReference type="NCBI Taxonomy" id="1121389"/>
    <lineage>
        <taxon>Bacteria</taxon>
        <taxon>Bacillati</taxon>
        <taxon>Bacillota</taxon>
        <taxon>Bacilli</taxon>
        <taxon>Bacillales</taxon>
        <taxon>Thermoactinomycetaceae</taxon>
        <taxon>Desmospora</taxon>
    </lineage>
</organism>
<sequence>MIKKWSIVLLSVGLLLVGSACSSDSDHKNQENHEHH</sequence>
<feature type="signal peptide" evidence="1">
    <location>
        <begin position="1"/>
        <end position="22"/>
    </location>
</feature>
<name>A0A2T4ZA38_9BACL</name>
<dbReference type="PROSITE" id="PS51257">
    <property type="entry name" value="PROKAR_LIPOPROTEIN"/>
    <property type="match status" value="1"/>
</dbReference>
<keyword evidence="1" id="KW-0732">Signal</keyword>
<evidence type="ECO:0008006" key="4">
    <source>
        <dbReference type="Google" id="ProtNLM"/>
    </source>
</evidence>
<dbReference type="Proteomes" id="UP000241639">
    <property type="component" value="Unassembled WGS sequence"/>
</dbReference>
<comment type="caution">
    <text evidence="2">The sequence shown here is derived from an EMBL/GenBank/DDBJ whole genome shotgun (WGS) entry which is preliminary data.</text>
</comment>
<protein>
    <recommendedName>
        <fullName evidence="4">Lipoprotein</fullName>
    </recommendedName>
</protein>
<proteinExistence type="predicted"/>
<evidence type="ECO:0000313" key="2">
    <source>
        <dbReference type="EMBL" id="PTM58758.1"/>
    </source>
</evidence>